<feature type="domain" description="DDE-1" evidence="1">
    <location>
        <begin position="5"/>
        <end position="105"/>
    </location>
</feature>
<accession>F0WVI0</accession>
<evidence type="ECO:0000259" key="1">
    <source>
        <dbReference type="Pfam" id="PF03184"/>
    </source>
</evidence>
<gene>
    <name evidence="2" type="primary">AlNc14C297G10315</name>
    <name evidence="2" type="ORF">ALNC14_115660</name>
</gene>
<dbReference type="Pfam" id="PF03184">
    <property type="entry name" value="DDE_1"/>
    <property type="match status" value="1"/>
</dbReference>
<protein>
    <submittedName>
        <fullName evidence="2">AlNc14C297G10315 protein</fullName>
    </submittedName>
</protein>
<dbReference type="AlphaFoldDB" id="F0WVI0"/>
<sequence>MSVPVLLLLDDFSGIWTQSEREYATAINGIMMKVPPGYTSVCQPAGVCWMKPFKDQIRAQWIGFLREQIEEWRVGEPFKKEAPLHENVADWIRPAWDHLSIEPISGGRRERICVLCCE</sequence>
<name>F0WVI0_9STRA</name>
<evidence type="ECO:0000313" key="2">
    <source>
        <dbReference type="EMBL" id="CCA25422.1"/>
    </source>
</evidence>
<dbReference type="GO" id="GO:0003676">
    <property type="term" value="F:nucleic acid binding"/>
    <property type="evidence" value="ECO:0007669"/>
    <property type="project" value="InterPro"/>
</dbReference>
<reference evidence="2" key="2">
    <citation type="submission" date="2011-02" db="EMBL/GenBank/DDBJ databases">
        <authorList>
            <person name="MacLean D."/>
        </authorList>
    </citation>
    <scope>NUCLEOTIDE SEQUENCE</scope>
</reference>
<reference evidence="2" key="1">
    <citation type="journal article" date="2011" name="PLoS Biol.">
        <title>Gene gain and loss during evolution of obligate parasitism in the white rust pathogen of Arabidopsis thaliana.</title>
        <authorList>
            <person name="Kemen E."/>
            <person name="Gardiner A."/>
            <person name="Schultz-Larsen T."/>
            <person name="Kemen A.C."/>
            <person name="Balmuth A.L."/>
            <person name="Robert-Seilaniantz A."/>
            <person name="Bailey K."/>
            <person name="Holub E."/>
            <person name="Studholme D.J."/>
            <person name="Maclean D."/>
            <person name="Jones J.D."/>
        </authorList>
    </citation>
    <scope>NUCLEOTIDE SEQUENCE</scope>
</reference>
<dbReference type="HOGENOM" id="CLU_167895_0_0_1"/>
<dbReference type="EMBL" id="FR824342">
    <property type="protein sequence ID" value="CCA25422.1"/>
    <property type="molecule type" value="Genomic_DNA"/>
</dbReference>
<organism evidence="2">
    <name type="scientific">Albugo laibachii Nc14</name>
    <dbReference type="NCBI Taxonomy" id="890382"/>
    <lineage>
        <taxon>Eukaryota</taxon>
        <taxon>Sar</taxon>
        <taxon>Stramenopiles</taxon>
        <taxon>Oomycota</taxon>
        <taxon>Peronosporomycetes</taxon>
        <taxon>Albuginales</taxon>
        <taxon>Albuginaceae</taxon>
        <taxon>Albugo</taxon>
    </lineage>
</organism>
<proteinExistence type="predicted"/>
<dbReference type="InterPro" id="IPR004875">
    <property type="entry name" value="DDE_SF_endonuclease_dom"/>
</dbReference>